<dbReference type="InterPro" id="IPR050309">
    <property type="entry name" value="Type-B_Carboxylest/Lipase"/>
</dbReference>
<dbReference type="Pfam" id="PF00135">
    <property type="entry name" value="COesterase"/>
    <property type="match status" value="1"/>
</dbReference>
<reference evidence="5 6" key="1">
    <citation type="journal article" date="2011" name="PLoS Pathog.">
        <title>Endophytic Life Strategies Decoded by Genome and Transcriptome Analyses of the Mutualistic Root Symbiont Piriformospora indica.</title>
        <authorList>
            <person name="Zuccaro A."/>
            <person name="Lahrmann U."/>
            <person name="Guldener U."/>
            <person name="Langen G."/>
            <person name="Pfiffi S."/>
            <person name="Biedenkopf D."/>
            <person name="Wong P."/>
            <person name="Samans B."/>
            <person name="Grimm C."/>
            <person name="Basiewicz M."/>
            <person name="Murat C."/>
            <person name="Martin F."/>
            <person name="Kogel K.H."/>
        </authorList>
    </citation>
    <scope>NUCLEOTIDE SEQUENCE [LARGE SCALE GENOMIC DNA]</scope>
    <source>
        <strain evidence="5 6">DSM 11827</strain>
    </source>
</reference>
<sequence length="537" mass="59047">MCAQPPVIETEGTIYKGTFLRNNTVATFYGVPYAEPPVGDRRFRAPVPIKRRHGPGKTVVDASKEPNFCIQSLYGPTATVHGGAGSEDCLHLNIYVPPRVLRSRPSSAKLPTLVYIHGGAFKAGNPLAWPFDHWVEQFPDVVVVSVYYRLGIFGFLSAPNAKGALDYNAGFLDQLAALKWVKENIANFGGDPQKITINGQSAGGLSMELHLVANGGKQTLFQQVIGQSMWRIPLMQISETQAPFDFIMGEAGCNIAGYSNVQKIDCYRGKDIPTLMRSSENAMIKNSSWTPYPVIDGTILPGRPTQLINQGKFSKVPVLVGATTDENFFFTSSLQTDFNMWWPAMTNLSAIQQIYPSSDFANETIRAQTANGETMFRCPREHVAEAQTAAGKSAYAYRFDSMNPTQQGPPLVGHSAENWWMFRGVNTVENGTYAFTPFNSTSQSTFAKELLAYWVSFVRSGDPNVHRLEGSPIWPKWENGYVGGSSASPKGKRMVLKEGSTTGYRGKYQSGSRAEQEPAKELSRCHAVDALAPNLHI</sequence>
<dbReference type="STRING" id="1109443.G4TN25"/>
<dbReference type="ESTHER" id="pirid-g4tn25">
    <property type="family name" value="Fungal_carboxylesterase_lipase"/>
</dbReference>
<proteinExistence type="inferred from homology"/>
<evidence type="ECO:0000313" key="5">
    <source>
        <dbReference type="EMBL" id="CCA72712.1"/>
    </source>
</evidence>
<dbReference type="OrthoDB" id="408631at2759"/>
<dbReference type="InterPro" id="IPR029058">
    <property type="entry name" value="AB_hydrolase_fold"/>
</dbReference>
<dbReference type="EC" id="3.1.1.-" evidence="3"/>
<name>G4TN25_SERID</name>
<dbReference type="AlphaFoldDB" id="G4TN25"/>
<evidence type="ECO:0000256" key="2">
    <source>
        <dbReference type="ARBA" id="ARBA00022801"/>
    </source>
</evidence>
<comment type="similarity">
    <text evidence="1 3">Belongs to the type-B carboxylesterase/lipase family.</text>
</comment>
<dbReference type="OMA" id="HWIQQSP"/>
<evidence type="ECO:0000256" key="1">
    <source>
        <dbReference type="ARBA" id="ARBA00005964"/>
    </source>
</evidence>
<evidence type="ECO:0000256" key="3">
    <source>
        <dbReference type="RuleBase" id="RU361235"/>
    </source>
</evidence>
<dbReference type="FunCoup" id="G4TN25">
    <property type="interactions" value="1"/>
</dbReference>
<keyword evidence="6" id="KW-1185">Reference proteome</keyword>
<dbReference type="Gene3D" id="3.40.50.1820">
    <property type="entry name" value="alpha/beta hydrolase"/>
    <property type="match status" value="1"/>
</dbReference>
<organism evidence="5 6">
    <name type="scientific">Serendipita indica (strain DSM 11827)</name>
    <name type="common">Root endophyte fungus</name>
    <name type="synonym">Piriformospora indica</name>
    <dbReference type="NCBI Taxonomy" id="1109443"/>
    <lineage>
        <taxon>Eukaryota</taxon>
        <taxon>Fungi</taxon>
        <taxon>Dikarya</taxon>
        <taxon>Basidiomycota</taxon>
        <taxon>Agaricomycotina</taxon>
        <taxon>Agaricomycetes</taxon>
        <taxon>Sebacinales</taxon>
        <taxon>Serendipitaceae</taxon>
        <taxon>Serendipita</taxon>
    </lineage>
</organism>
<dbReference type="InterPro" id="IPR002018">
    <property type="entry name" value="CarbesteraseB"/>
</dbReference>
<evidence type="ECO:0000259" key="4">
    <source>
        <dbReference type="Pfam" id="PF00135"/>
    </source>
</evidence>
<accession>G4TN25</accession>
<protein>
    <recommendedName>
        <fullName evidence="3">Carboxylic ester hydrolase</fullName>
        <ecNumber evidence="3">3.1.1.-</ecNumber>
    </recommendedName>
</protein>
<dbReference type="InParanoid" id="G4TN25"/>
<dbReference type="Proteomes" id="UP000007148">
    <property type="component" value="Unassembled WGS sequence"/>
</dbReference>
<dbReference type="eggNOG" id="KOG4389">
    <property type="taxonomic scope" value="Eukaryota"/>
</dbReference>
<dbReference type="HOGENOM" id="CLU_006586_10_7_1"/>
<dbReference type="EMBL" id="CAFZ01000179">
    <property type="protein sequence ID" value="CCA72712.1"/>
    <property type="molecule type" value="Genomic_DNA"/>
</dbReference>
<dbReference type="SUPFAM" id="SSF53474">
    <property type="entry name" value="alpha/beta-Hydrolases"/>
    <property type="match status" value="1"/>
</dbReference>
<dbReference type="InterPro" id="IPR019826">
    <property type="entry name" value="Carboxylesterase_B_AS"/>
</dbReference>
<dbReference type="PROSITE" id="PS00122">
    <property type="entry name" value="CARBOXYLESTERASE_B_1"/>
    <property type="match status" value="1"/>
</dbReference>
<feature type="domain" description="Carboxylesterase type B" evidence="4">
    <location>
        <begin position="7"/>
        <end position="477"/>
    </location>
</feature>
<dbReference type="GO" id="GO:0016787">
    <property type="term" value="F:hydrolase activity"/>
    <property type="evidence" value="ECO:0007669"/>
    <property type="project" value="UniProtKB-KW"/>
</dbReference>
<evidence type="ECO:0000313" key="6">
    <source>
        <dbReference type="Proteomes" id="UP000007148"/>
    </source>
</evidence>
<dbReference type="PANTHER" id="PTHR11559">
    <property type="entry name" value="CARBOXYLESTERASE"/>
    <property type="match status" value="1"/>
</dbReference>
<comment type="caution">
    <text evidence="5">The sequence shown here is derived from an EMBL/GenBank/DDBJ whole genome shotgun (WGS) entry which is preliminary data.</text>
</comment>
<keyword evidence="2 3" id="KW-0378">Hydrolase</keyword>
<gene>
    <name evidence="5" type="ORF">PIIN_06649</name>
</gene>